<dbReference type="Proteomes" id="UP001596201">
    <property type="component" value="Unassembled WGS sequence"/>
</dbReference>
<comment type="caution">
    <text evidence="1">The sequence shown here is derived from an EMBL/GenBank/DDBJ whole genome shotgun (WGS) entry which is preliminary data.</text>
</comment>
<gene>
    <name evidence="1" type="ORF">ACFPJ5_04805</name>
</gene>
<reference evidence="1 2" key="1">
    <citation type="journal article" date="2019" name="Int. J. Syst. Evol. Microbiol.">
        <title>The Global Catalogue of Microorganisms (GCM) 10K type strain sequencing project: providing services to taxonomists for standard genome sequencing and annotation.</title>
        <authorList>
            <consortium name="The Broad Institute Genomics Platform"/>
            <consortium name="The Broad Institute Genome Sequencing Center for Infectious Disease"/>
            <person name="Wu L."/>
            <person name="Ma J."/>
        </authorList>
    </citation>
    <scope>NUCLEOTIDE SEQUENCE [LARGE SCALE GENOMIC DNA]</scope>
    <source>
        <strain evidence="1 2">CGMCC 1.12237</strain>
    </source>
</reference>
<dbReference type="SUPFAM" id="SSF140371">
    <property type="entry name" value="Vng1086c-like"/>
    <property type="match status" value="1"/>
</dbReference>
<dbReference type="InterPro" id="IPR002753">
    <property type="entry name" value="UPF0058"/>
</dbReference>
<dbReference type="EMBL" id="JBHSKX010000001">
    <property type="protein sequence ID" value="MFC5366247.1"/>
    <property type="molecule type" value="Genomic_DNA"/>
</dbReference>
<evidence type="ECO:0000313" key="2">
    <source>
        <dbReference type="Proteomes" id="UP001596201"/>
    </source>
</evidence>
<protein>
    <submittedName>
        <fullName evidence="1">UPF0058 family protein</fullName>
    </submittedName>
</protein>
<dbReference type="PANTHER" id="PTHR42203:SF2">
    <property type="entry name" value="UPF0058 PROTEIN MJ1205"/>
    <property type="match status" value="1"/>
</dbReference>
<dbReference type="Pfam" id="PF01893">
    <property type="entry name" value="UPF0058"/>
    <property type="match status" value="1"/>
</dbReference>
<evidence type="ECO:0000313" key="1">
    <source>
        <dbReference type="EMBL" id="MFC5366247.1"/>
    </source>
</evidence>
<proteinExistence type="predicted"/>
<dbReference type="AlphaFoldDB" id="A0ABD5R8A4"/>
<keyword evidence="2" id="KW-1185">Reference proteome</keyword>
<name>A0ABD5R8A4_9EURY</name>
<accession>A0ABD5R8A4</accession>
<dbReference type="Gene3D" id="1.20.1270.110">
    <property type="entry name" value="Uncharacterised protein family UPF0058"/>
    <property type="match status" value="1"/>
</dbReference>
<organism evidence="1 2">
    <name type="scientific">Salinirubrum litoreum</name>
    <dbReference type="NCBI Taxonomy" id="1126234"/>
    <lineage>
        <taxon>Archaea</taxon>
        <taxon>Methanobacteriati</taxon>
        <taxon>Methanobacteriota</taxon>
        <taxon>Stenosarchaea group</taxon>
        <taxon>Halobacteria</taxon>
        <taxon>Halobacteriales</taxon>
        <taxon>Haloferacaceae</taxon>
        <taxon>Salinirubrum</taxon>
    </lineage>
</organism>
<dbReference type="PANTHER" id="PTHR42203">
    <property type="entry name" value="UPF0058 PROTEIN MJ1205"/>
    <property type="match status" value="1"/>
</dbReference>
<dbReference type="InterPro" id="IPR036519">
    <property type="entry name" value="UPF0058_sf"/>
</dbReference>
<sequence>MKKNELVHFHSLLVTIAEEFVDSGLATKADFAEYDVLDVSPLALRAARDDHERAVLTLARLLADVVREPETPSQAVEAN</sequence>
<dbReference type="RefSeq" id="WP_227228400.1">
    <property type="nucleotide sequence ID" value="NZ_JAJCVJ010000001.1"/>
</dbReference>